<comment type="subcellular location">
    <subcellularLocation>
        <location evidence="2">Membrane</location>
    </subcellularLocation>
</comment>
<evidence type="ECO:0000256" key="8">
    <source>
        <dbReference type="ARBA" id="ARBA00022840"/>
    </source>
</evidence>
<dbReference type="Gene3D" id="1.10.287.130">
    <property type="match status" value="1"/>
</dbReference>
<keyword evidence="6" id="KW-0547">Nucleotide-binding</keyword>
<keyword evidence="7 13" id="KW-0418">Kinase</keyword>
<evidence type="ECO:0000259" key="12">
    <source>
        <dbReference type="PROSITE" id="PS50885"/>
    </source>
</evidence>
<keyword evidence="8" id="KW-0067">ATP-binding</keyword>
<keyword evidence="9" id="KW-0175">Coiled coil</keyword>
<keyword evidence="4" id="KW-0597">Phosphoprotein</keyword>
<dbReference type="InterPro" id="IPR036890">
    <property type="entry name" value="HATPase_C_sf"/>
</dbReference>
<evidence type="ECO:0000313" key="13">
    <source>
        <dbReference type="EMBL" id="MEE2525477.1"/>
    </source>
</evidence>
<feature type="transmembrane region" description="Helical" evidence="10">
    <location>
        <begin position="184"/>
        <end position="208"/>
    </location>
</feature>
<name>A0ABU7LNL8_9PROT</name>
<dbReference type="Proteomes" id="UP001354971">
    <property type="component" value="Unassembled WGS sequence"/>
</dbReference>
<dbReference type="SUPFAM" id="SSF55874">
    <property type="entry name" value="ATPase domain of HSP90 chaperone/DNA topoisomerase II/histidine kinase"/>
    <property type="match status" value="1"/>
</dbReference>
<dbReference type="PROSITE" id="PS50109">
    <property type="entry name" value="HIS_KIN"/>
    <property type="match status" value="1"/>
</dbReference>
<protein>
    <recommendedName>
        <fullName evidence="3">histidine kinase</fullName>
        <ecNumber evidence="3">2.7.13.3</ecNumber>
    </recommendedName>
</protein>
<evidence type="ECO:0000313" key="14">
    <source>
        <dbReference type="Proteomes" id="UP001354971"/>
    </source>
</evidence>
<dbReference type="PROSITE" id="PS50885">
    <property type="entry name" value="HAMP"/>
    <property type="match status" value="1"/>
</dbReference>
<evidence type="ECO:0000256" key="1">
    <source>
        <dbReference type="ARBA" id="ARBA00000085"/>
    </source>
</evidence>
<dbReference type="InterPro" id="IPR005467">
    <property type="entry name" value="His_kinase_dom"/>
</dbReference>
<feature type="domain" description="Histidine kinase" evidence="11">
    <location>
        <begin position="274"/>
        <end position="484"/>
    </location>
</feature>
<proteinExistence type="predicted"/>
<keyword evidence="10" id="KW-0472">Membrane</keyword>
<keyword evidence="5" id="KW-0808">Transferase</keyword>
<dbReference type="PANTHER" id="PTHR44936:SF10">
    <property type="entry name" value="SENSOR PROTEIN RSTB"/>
    <property type="match status" value="1"/>
</dbReference>
<dbReference type="Pfam" id="PF02518">
    <property type="entry name" value="HATPase_c"/>
    <property type="match status" value="1"/>
</dbReference>
<keyword evidence="10" id="KW-1133">Transmembrane helix</keyword>
<evidence type="ECO:0000256" key="4">
    <source>
        <dbReference type="ARBA" id="ARBA00022553"/>
    </source>
</evidence>
<comment type="caution">
    <text evidence="13">The sequence shown here is derived from an EMBL/GenBank/DDBJ whole genome shotgun (WGS) entry which is preliminary data.</text>
</comment>
<dbReference type="SMART" id="SM00387">
    <property type="entry name" value="HATPase_c"/>
    <property type="match status" value="1"/>
</dbReference>
<dbReference type="EMBL" id="JAZDRP010000002">
    <property type="protein sequence ID" value="MEE2525477.1"/>
    <property type="molecule type" value="Genomic_DNA"/>
</dbReference>
<dbReference type="Gene3D" id="3.30.565.10">
    <property type="entry name" value="Histidine kinase-like ATPase, C-terminal domain"/>
    <property type="match status" value="1"/>
</dbReference>
<accession>A0ABU7LNL8</accession>
<sequence length="484" mass="52479">MTKTPPSPRATQRVEQAAIAAARAVFESLPGRLLLFTLVFVMLAQLLIFLPLAAQFRTNWLTDQAETAFIAALAADVAEGGTLGDMEVSELLEASDAVAVARETEGRNELVLQGGPIDAPLIVADLRSEAWARRISAAAGTFISSGNRFLRIIANPQARPEDTIDVIVPEMALREDLIAYSASLFQLSLFIAIVTGILLYVTLLYAFVRPMRQLAADMASFQQDPMDPKRAIVPENRKDEIGEAQRALAAMQEDVRTALKQRERLAALGSAVSKINHDLRNVLASAQLVSDRLVSFEDERVRKMGARMVRAVGRGIRLTEATLQYGKAEESPPQPVPLDLRGALDEAAADAMATESEGAGLWVNVIEEGTIIQADPDHVHRIFLNLFRNALQAMTAVEAELKLAVKSGEEDGYIRIEVEDAGPGLHAKARENLFQPFTSSTRREGTGLGLSTARELARAHGGDIVLVRTGEDGTVFAVTLPKAE</sequence>
<dbReference type="InterPro" id="IPR036097">
    <property type="entry name" value="HisK_dim/P_sf"/>
</dbReference>
<feature type="transmembrane region" description="Helical" evidence="10">
    <location>
        <begin position="33"/>
        <end position="54"/>
    </location>
</feature>
<organism evidence="13 14">
    <name type="scientific">Hyphobacterium lacteum</name>
    <dbReference type="NCBI Taxonomy" id="3116575"/>
    <lineage>
        <taxon>Bacteria</taxon>
        <taxon>Pseudomonadati</taxon>
        <taxon>Pseudomonadota</taxon>
        <taxon>Alphaproteobacteria</taxon>
        <taxon>Maricaulales</taxon>
        <taxon>Maricaulaceae</taxon>
        <taxon>Hyphobacterium</taxon>
    </lineage>
</organism>
<dbReference type="PRINTS" id="PR00344">
    <property type="entry name" value="BCTRLSENSOR"/>
</dbReference>
<dbReference type="EC" id="2.7.13.3" evidence="3"/>
<dbReference type="InterPro" id="IPR004358">
    <property type="entry name" value="Sig_transdc_His_kin-like_C"/>
</dbReference>
<evidence type="ECO:0000256" key="6">
    <source>
        <dbReference type="ARBA" id="ARBA00022741"/>
    </source>
</evidence>
<evidence type="ECO:0000256" key="3">
    <source>
        <dbReference type="ARBA" id="ARBA00012438"/>
    </source>
</evidence>
<keyword evidence="14" id="KW-1185">Reference proteome</keyword>
<dbReference type="PANTHER" id="PTHR44936">
    <property type="entry name" value="SENSOR PROTEIN CREC"/>
    <property type="match status" value="1"/>
</dbReference>
<comment type="catalytic activity">
    <reaction evidence="1">
        <text>ATP + protein L-histidine = ADP + protein N-phospho-L-histidine.</text>
        <dbReference type="EC" id="2.7.13.3"/>
    </reaction>
</comment>
<evidence type="ECO:0000256" key="7">
    <source>
        <dbReference type="ARBA" id="ARBA00022777"/>
    </source>
</evidence>
<dbReference type="InterPro" id="IPR003594">
    <property type="entry name" value="HATPase_dom"/>
</dbReference>
<evidence type="ECO:0000256" key="2">
    <source>
        <dbReference type="ARBA" id="ARBA00004370"/>
    </source>
</evidence>
<dbReference type="GO" id="GO:0016301">
    <property type="term" value="F:kinase activity"/>
    <property type="evidence" value="ECO:0007669"/>
    <property type="project" value="UniProtKB-KW"/>
</dbReference>
<dbReference type="InterPro" id="IPR050980">
    <property type="entry name" value="2C_sensor_his_kinase"/>
</dbReference>
<reference evidence="13 14" key="1">
    <citation type="submission" date="2024-01" db="EMBL/GenBank/DDBJ databases">
        <title>Hyphobacterium bacterium isolated from marine sediment.</title>
        <authorList>
            <person name="Zhao S."/>
        </authorList>
    </citation>
    <scope>NUCLEOTIDE SEQUENCE [LARGE SCALE GENOMIC DNA]</scope>
    <source>
        <strain evidence="14">HN65</strain>
    </source>
</reference>
<feature type="domain" description="HAMP" evidence="12">
    <location>
        <begin position="205"/>
        <end position="260"/>
    </location>
</feature>
<evidence type="ECO:0000259" key="11">
    <source>
        <dbReference type="PROSITE" id="PS50109"/>
    </source>
</evidence>
<evidence type="ECO:0000256" key="10">
    <source>
        <dbReference type="SAM" id="Phobius"/>
    </source>
</evidence>
<evidence type="ECO:0000256" key="9">
    <source>
        <dbReference type="SAM" id="Coils"/>
    </source>
</evidence>
<gene>
    <name evidence="13" type="ORF">V0U79_03800</name>
</gene>
<evidence type="ECO:0000256" key="5">
    <source>
        <dbReference type="ARBA" id="ARBA00022679"/>
    </source>
</evidence>
<dbReference type="RefSeq" id="WP_330198140.1">
    <property type="nucleotide sequence ID" value="NZ_JAZDRP010000002.1"/>
</dbReference>
<keyword evidence="10" id="KW-0812">Transmembrane</keyword>
<dbReference type="InterPro" id="IPR003660">
    <property type="entry name" value="HAMP_dom"/>
</dbReference>
<feature type="coiled-coil region" evidence="9">
    <location>
        <begin position="241"/>
        <end position="268"/>
    </location>
</feature>
<dbReference type="SUPFAM" id="SSF47384">
    <property type="entry name" value="Homodimeric domain of signal transducing histidine kinase"/>
    <property type="match status" value="1"/>
</dbReference>